<reference evidence="3 4" key="1">
    <citation type="journal article" date="2021" name="Nat. Plants">
        <title>The Taxus genome provides insights into paclitaxel biosynthesis.</title>
        <authorList>
            <person name="Xiong X."/>
            <person name="Gou J."/>
            <person name="Liao Q."/>
            <person name="Li Y."/>
            <person name="Zhou Q."/>
            <person name="Bi G."/>
            <person name="Li C."/>
            <person name="Du R."/>
            <person name="Wang X."/>
            <person name="Sun T."/>
            <person name="Guo L."/>
            <person name="Liang H."/>
            <person name="Lu P."/>
            <person name="Wu Y."/>
            <person name="Zhang Z."/>
            <person name="Ro D.K."/>
            <person name="Shang Y."/>
            <person name="Huang S."/>
            <person name="Yan J."/>
        </authorList>
    </citation>
    <scope>NUCLEOTIDE SEQUENCE [LARGE SCALE GENOMIC DNA]</scope>
    <source>
        <strain evidence="3">Ta-2019</strain>
    </source>
</reference>
<feature type="domain" description="Retrovirus-related Pol polyprotein from transposon TNT 1-94-like beta-barrel" evidence="2">
    <location>
        <begin position="5"/>
        <end position="83"/>
    </location>
</feature>
<dbReference type="PANTHER" id="PTHR47592">
    <property type="entry name" value="PBF68 PROTEIN"/>
    <property type="match status" value="1"/>
</dbReference>
<evidence type="ECO:0000259" key="2">
    <source>
        <dbReference type="Pfam" id="PF22936"/>
    </source>
</evidence>
<dbReference type="Pfam" id="PF13976">
    <property type="entry name" value="gag_pre-integrs"/>
    <property type="match status" value="1"/>
</dbReference>
<dbReference type="AlphaFoldDB" id="A0AA38C5Z0"/>
<accession>A0AA38C5Z0</accession>
<protein>
    <recommendedName>
        <fullName evidence="5">GAG-pre-integrase domain-containing protein</fullName>
    </recommendedName>
</protein>
<comment type="caution">
    <text evidence="3">The sequence shown here is derived from an EMBL/GenBank/DDBJ whole genome shotgun (WGS) entry which is preliminary data.</text>
</comment>
<dbReference type="PANTHER" id="PTHR47592:SF27">
    <property type="entry name" value="OS08G0421700 PROTEIN"/>
    <property type="match status" value="1"/>
</dbReference>
<feature type="domain" description="GAG-pre-integrase" evidence="1">
    <location>
        <begin position="116"/>
        <end position="182"/>
    </location>
</feature>
<dbReference type="Pfam" id="PF22936">
    <property type="entry name" value="Pol_BBD"/>
    <property type="match status" value="1"/>
</dbReference>
<evidence type="ECO:0008006" key="5">
    <source>
        <dbReference type="Google" id="ProtNLM"/>
    </source>
</evidence>
<feature type="non-terminal residue" evidence="3">
    <location>
        <position position="199"/>
    </location>
</feature>
<evidence type="ECO:0000313" key="3">
    <source>
        <dbReference type="EMBL" id="KAH9293086.1"/>
    </source>
</evidence>
<dbReference type="EMBL" id="JAHRHJ020001722">
    <property type="protein sequence ID" value="KAH9293086.1"/>
    <property type="molecule type" value="Genomic_DNA"/>
</dbReference>
<gene>
    <name evidence="3" type="ORF">KI387_041711</name>
</gene>
<dbReference type="OMA" id="NSIELWH"/>
<sequence length="199" mass="21741">MKKVWLIDSGASKHMSGDKKLFDSLHEEPTGDRVRIADDKEYIAEGIGNVTIPLGPRKCTLTKVLYVPGLTSNLLSVTQLLNHHLKVEFLVQNGIKSCLISRQGTVLAKAFVKDKLFALDTVSSSAVALSASTIESTALWHFRYGHLSVGSLHQMSSKAMVRGLPKLSSSLPIFPGCLAGKQHRDPFQASTFHAKKCLE</sequence>
<evidence type="ECO:0000313" key="4">
    <source>
        <dbReference type="Proteomes" id="UP000824469"/>
    </source>
</evidence>
<dbReference type="InterPro" id="IPR054722">
    <property type="entry name" value="PolX-like_BBD"/>
</dbReference>
<dbReference type="Proteomes" id="UP000824469">
    <property type="component" value="Unassembled WGS sequence"/>
</dbReference>
<evidence type="ECO:0000259" key="1">
    <source>
        <dbReference type="Pfam" id="PF13976"/>
    </source>
</evidence>
<keyword evidence="4" id="KW-1185">Reference proteome</keyword>
<name>A0AA38C5Z0_TAXCH</name>
<organism evidence="3 4">
    <name type="scientific">Taxus chinensis</name>
    <name type="common">Chinese yew</name>
    <name type="synonym">Taxus wallichiana var. chinensis</name>
    <dbReference type="NCBI Taxonomy" id="29808"/>
    <lineage>
        <taxon>Eukaryota</taxon>
        <taxon>Viridiplantae</taxon>
        <taxon>Streptophyta</taxon>
        <taxon>Embryophyta</taxon>
        <taxon>Tracheophyta</taxon>
        <taxon>Spermatophyta</taxon>
        <taxon>Pinopsida</taxon>
        <taxon>Pinidae</taxon>
        <taxon>Conifers II</taxon>
        <taxon>Cupressales</taxon>
        <taxon>Taxaceae</taxon>
        <taxon>Taxus</taxon>
    </lineage>
</organism>
<proteinExistence type="predicted"/>
<dbReference type="InterPro" id="IPR025724">
    <property type="entry name" value="GAG-pre-integrase_dom"/>
</dbReference>